<keyword evidence="10" id="KW-1185">Reference proteome</keyword>
<dbReference type="PANTHER" id="PTHR23402:SF1">
    <property type="entry name" value="PYROGLUTAMYL-PEPTIDASE I"/>
    <property type="match status" value="1"/>
</dbReference>
<organism evidence="9 10">
    <name type="scientific">Roseiterribacter gracilis</name>
    <dbReference type="NCBI Taxonomy" id="2812848"/>
    <lineage>
        <taxon>Bacteria</taxon>
        <taxon>Pseudomonadati</taxon>
        <taxon>Pseudomonadota</taxon>
        <taxon>Alphaproteobacteria</taxon>
        <taxon>Rhodospirillales</taxon>
        <taxon>Roseiterribacteraceae</taxon>
        <taxon>Roseiterribacter</taxon>
    </lineage>
</organism>
<dbReference type="PIRSF" id="PIRSF015592">
    <property type="entry name" value="Prld-crbxl_pptds"/>
    <property type="match status" value="1"/>
</dbReference>
<dbReference type="Gene3D" id="3.40.630.20">
    <property type="entry name" value="Peptidase C15, pyroglutamyl peptidase I-like"/>
    <property type="match status" value="1"/>
</dbReference>
<name>A0A8S8XG13_9PROT</name>
<dbReference type="GO" id="GO:0016920">
    <property type="term" value="F:pyroglutamyl-peptidase activity"/>
    <property type="evidence" value="ECO:0007669"/>
    <property type="project" value="InterPro"/>
</dbReference>
<dbReference type="InterPro" id="IPR036440">
    <property type="entry name" value="Peptidase_C15-like_sf"/>
</dbReference>
<evidence type="ECO:0000313" key="9">
    <source>
        <dbReference type="EMBL" id="GIL40055.1"/>
    </source>
</evidence>
<dbReference type="PANTHER" id="PTHR23402">
    <property type="entry name" value="PROTEASE FAMILY C15 PYROGLUTAMYL-PEPTIDASE I-RELATED"/>
    <property type="match status" value="1"/>
</dbReference>
<evidence type="ECO:0000256" key="4">
    <source>
        <dbReference type="ARBA" id="ARBA00022670"/>
    </source>
</evidence>
<dbReference type="SUPFAM" id="SSF53182">
    <property type="entry name" value="Pyrrolidone carboxyl peptidase (pyroglutamate aminopeptidase)"/>
    <property type="match status" value="1"/>
</dbReference>
<protein>
    <recommendedName>
        <fullName evidence="2">Pyrrolidone-carboxylate peptidase</fullName>
    </recommendedName>
    <alternativeName>
        <fullName evidence="7">5-oxoprolyl-peptidase</fullName>
    </alternativeName>
    <alternativeName>
        <fullName evidence="8">Pyroglutamyl-peptidase I</fullName>
    </alternativeName>
</protein>
<dbReference type="EMBL" id="BOPV01000001">
    <property type="protein sequence ID" value="GIL40055.1"/>
    <property type="molecule type" value="Genomic_DNA"/>
</dbReference>
<evidence type="ECO:0000256" key="3">
    <source>
        <dbReference type="ARBA" id="ARBA00022490"/>
    </source>
</evidence>
<evidence type="ECO:0000313" key="10">
    <source>
        <dbReference type="Proteomes" id="UP000681075"/>
    </source>
</evidence>
<sequence length="196" mass="20332">MQPLLVTGFGAFGSVANNPTEQIACALDGMHLADGRRIVGAVLPVSAARAPGELDALLAAHDPIAVVLTGVDERATHLKLETRAANELAFRIADNDGVVRDGEAVIEGAAAALASSLPLEAIESALLRAAVAHARSNDAGRYLCNLVFFHLRATRPALPGGFVHVPPLETWPVAHTQSAIRLVAEATNAALAPVHV</sequence>
<dbReference type="RefSeq" id="WP_420243163.1">
    <property type="nucleotide sequence ID" value="NZ_BOPV01000001.1"/>
</dbReference>
<evidence type="ECO:0000256" key="7">
    <source>
        <dbReference type="ARBA" id="ARBA00030836"/>
    </source>
</evidence>
<accession>A0A8S8XG13</accession>
<dbReference type="GO" id="GO:0006508">
    <property type="term" value="P:proteolysis"/>
    <property type="evidence" value="ECO:0007669"/>
    <property type="project" value="UniProtKB-KW"/>
</dbReference>
<keyword evidence="4" id="KW-0645">Protease</keyword>
<dbReference type="Proteomes" id="UP000681075">
    <property type="component" value="Unassembled WGS sequence"/>
</dbReference>
<dbReference type="Pfam" id="PF01470">
    <property type="entry name" value="Peptidase_C15"/>
    <property type="match status" value="1"/>
</dbReference>
<keyword evidence="3" id="KW-0963">Cytoplasm</keyword>
<keyword evidence="5" id="KW-0378">Hydrolase</keyword>
<dbReference type="AlphaFoldDB" id="A0A8S8XG13"/>
<proteinExistence type="inferred from homology"/>
<dbReference type="GO" id="GO:0005829">
    <property type="term" value="C:cytosol"/>
    <property type="evidence" value="ECO:0007669"/>
    <property type="project" value="InterPro"/>
</dbReference>
<evidence type="ECO:0000256" key="6">
    <source>
        <dbReference type="ARBA" id="ARBA00022807"/>
    </source>
</evidence>
<reference evidence="9" key="1">
    <citation type="submission" date="2021-02" db="EMBL/GenBank/DDBJ databases">
        <title>Genome sequence of Rhodospirillales sp. strain TMPK1 isolated from soil.</title>
        <authorList>
            <person name="Nakai R."/>
            <person name="Kusada H."/>
            <person name="Tamaki H."/>
        </authorList>
    </citation>
    <scope>NUCLEOTIDE SEQUENCE</scope>
    <source>
        <strain evidence="9">TMPK1</strain>
    </source>
</reference>
<keyword evidence="6" id="KW-0788">Thiol protease</keyword>
<dbReference type="PRINTS" id="PR00706">
    <property type="entry name" value="PYROGLUPTASE"/>
</dbReference>
<evidence type="ECO:0000256" key="8">
    <source>
        <dbReference type="ARBA" id="ARBA00031559"/>
    </source>
</evidence>
<dbReference type="InterPro" id="IPR016125">
    <property type="entry name" value="Peptidase_C15-like"/>
</dbReference>
<gene>
    <name evidence="9" type="primary">pcp</name>
    <name evidence="9" type="ORF">TMPK1_22920</name>
</gene>
<comment type="similarity">
    <text evidence="1">Belongs to the peptidase C15 family.</text>
</comment>
<comment type="caution">
    <text evidence="9">The sequence shown here is derived from an EMBL/GenBank/DDBJ whole genome shotgun (WGS) entry which is preliminary data.</text>
</comment>
<evidence type="ECO:0000256" key="2">
    <source>
        <dbReference type="ARBA" id="ARBA00019191"/>
    </source>
</evidence>
<dbReference type="InterPro" id="IPR000816">
    <property type="entry name" value="Peptidase_C15"/>
</dbReference>
<evidence type="ECO:0000256" key="5">
    <source>
        <dbReference type="ARBA" id="ARBA00022801"/>
    </source>
</evidence>
<evidence type="ECO:0000256" key="1">
    <source>
        <dbReference type="ARBA" id="ARBA00006641"/>
    </source>
</evidence>